<dbReference type="Proteomes" id="UP000005666">
    <property type="component" value="Chromosome 3"/>
</dbReference>
<evidence type="ECO:0000313" key="5">
    <source>
        <dbReference type="Proteomes" id="UP000005666"/>
    </source>
</evidence>
<dbReference type="OrthoDB" id="277802at2759"/>
<dbReference type="OMA" id="HIVFYDA"/>
<dbReference type="GO" id="GO:0000398">
    <property type="term" value="P:mRNA splicing, via spliceosome"/>
    <property type="evidence" value="ECO:0007669"/>
    <property type="project" value="EnsemblFungi"/>
</dbReference>
<evidence type="ECO:0000259" key="3">
    <source>
        <dbReference type="PROSITE" id="PS50102"/>
    </source>
</evidence>
<feature type="domain" description="RRM" evidence="3">
    <location>
        <begin position="33"/>
        <end position="111"/>
    </location>
</feature>
<dbReference type="AlphaFoldDB" id="G8BRD5"/>
<reference evidence="4 5" key="1">
    <citation type="journal article" date="2011" name="Proc. Natl. Acad. Sci. U.S.A.">
        <title>Evolutionary erosion of yeast sex chromosomes by mating-type switching accidents.</title>
        <authorList>
            <person name="Gordon J.L."/>
            <person name="Armisen D."/>
            <person name="Proux-Wera E."/>
            <person name="Oheigeartaigh S.S."/>
            <person name="Byrne K.P."/>
            <person name="Wolfe K.H."/>
        </authorList>
    </citation>
    <scope>NUCLEOTIDE SEQUENCE [LARGE SCALE GENOMIC DNA]</scope>
    <source>
        <strain evidence="5">ATCC 24235 / CBS 4417 / NBRC 1672 / NRRL Y-8282 / UCD 70-5</strain>
    </source>
</reference>
<feature type="region of interest" description="Disordered" evidence="2">
    <location>
        <begin position="1"/>
        <end position="32"/>
    </location>
</feature>
<dbReference type="KEGG" id="tpf:TPHA_0C01550"/>
<dbReference type="Pfam" id="PF00076">
    <property type="entry name" value="RRM_1"/>
    <property type="match status" value="1"/>
</dbReference>
<evidence type="ECO:0000256" key="2">
    <source>
        <dbReference type="SAM" id="MobiDB-lite"/>
    </source>
</evidence>
<proteinExistence type="predicted"/>
<name>G8BRD5_TETPH</name>
<dbReference type="PROSITE" id="PS50102">
    <property type="entry name" value="RRM"/>
    <property type="match status" value="1"/>
</dbReference>
<dbReference type="SUPFAM" id="SSF54928">
    <property type="entry name" value="RNA-binding domain, RBD"/>
    <property type="match status" value="1"/>
</dbReference>
<dbReference type="InterPro" id="IPR035979">
    <property type="entry name" value="RBD_domain_sf"/>
</dbReference>
<dbReference type="GO" id="GO:0071004">
    <property type="term" value="C:U2-type prespliceosome"/>
    <property type="evidence" value="ECO:0007669"/>
    <property type="project" value="EnsemblFungi"/>
</dbReference>
<evidence type="ECO:0000256" key="1">
    <source>
        <dbReference type="PROSITE-ProRule" id="PRU00176"/>
    </source>
</evidence>
<dbReference type="Gene3D" id="3.30.70.330">
    <property type="match status" value="1"/>
</dbReference>
<dbReference type="SMART" id="SM00360">
    <property type="entry name" value="RRM"/>
    <property type="match status" value="1"/>
</dbReference>
<dbReference type="HOGENOM" id="CLU_041869_3_2_1"/>
<dbReference type="GO" id="GO:0030620">
    <property type="term" value="F:U2 snRNA binding"/>
    <property type="evidence" value="ECO:0007669"/>
    <property type="project" value="EnsemblFungi"/>
</dbReference>
<dbReference type="EMBL" id="HE612858">
    <property type="protein sequence ID" value="CCE62311.1"/>
    <property type="molecule type" value="Genomic_DNA"/>
</dbReference>
<protein>
    <recommendedName>
        <fullName evidence="3">RRM domain-containing protein</fullName>
    </recommendedName>
</protein>
<dbReference type="InterPro" id="IPR000504">
    <property type="entry name" value="RRM_dom"/>
</dbReference>
<dbReference type="eggNOG" id="KOG4206">
    <property type="taxonomic scope" value="Eukaryota"/>
</dbReference>
<accession>G8BRD5</accession>
<evidence type="ECO:0000313" key="4">
    <source>
        <dbReference type="EMBL" id="CCE62311.1"/>
    </source>
</evidence>
<organism evidence="4 5">
    <name type="scientific">Tetrapisispora phaffii (strain ATCC 24235 / CBS 4417 / NBRC 1672 / NRRL Y-8282 / UCD 70-5)</name>
    <name type="common">Yeast</name>
    <name type="synonym">Fabospora phaffii</name>
    <dbReference type="NCBI Taxonomy" id="1071381"/>
    <lineage>
        <taxon>Eukaryota</taxon>
        <taxon>Fungi</taxon>
        <taxon>Dikarya</taxon>
        <taxon>Ascomycota</taxon>
        <taxon>Saccharomycotina</taxon>
        <taxon>Saccharomycetes</taxon>
        <taxon>Saccharomycetales</taxon>
        <taxon>Saccharomycetaceae</taxon>
        <taxon>Tetrapisispora</taxon>
    </lineage>
</organism>
<dbReference type="GO" id="GO:0000974">
    <property type="term" value="C:Prp19 complex"/>
    <property type="evidence" value="ECO:0007669"/>
    <property type="project" value="EnsemblFungi"/>
</dbReference>
<dbReference type="RefSeq" id="XP_003684745.1">
    <property type="nucleotide sequence ID" value="XM_003684697.1"/>
</dbReference>
<gene>
    <name evidence="4" type="primary">TPHA0C01550</name>
    <name evidence="4" type="ordered locus">TPHA_0C01550</name>
</gene>
<dbReference type="InterPro" id="IPR012677">
    <property type="entry name" value="Nucleotide-bd_a/b_plait_sf"/>
</dbReference>
<keyword evidence="1" id="KW-0694">RNA-binding</keyword>
<dbReference type="STRING" id="1071381.G8BRD5"/>
<sequence>MTEPAKKKQKTTPGQVAHPKDKPKGTKKSIPKSTLYINNLSDGIGSKNLRTNLFLLFSVYGEVIKISVNTKRQRGQAFIRMKNVDQANLAKVSLNGEIFFDKQLQIEFSANEMKAV</sequence>
<dbReference type="GeneID" id="11535283"/>
<keyword evidence="5" id="KW-1185">Reference proteome</keyword>